<accession>A0A4R0GFZ3</accession>
<protein>
    <submittedName>
        <fullName evidence="2">Uncharacterized protein</fullName>
    </submittedName>
</protein>
<proteinExistence type="predicted"/>
<name>A0A4R0GFZ3_9ACTN</name>
<feature type="region of interest" description="Disordered" evidence="1">
    <location>
        <begin position="68"/>
        <end position="125"/>
    </location>
</feature>
<dbReference type="AlphaFoldDB" id="A0A4R0GFZ3"/>
<sequence>MVRKWEAAAPVGGTPGSGRLKNGQQVRPSAVERAEVLREMLADFPQLAGLLEESGLVREVMKDARSAQERMDRLRSSRRRRNPYARAARLRSTRFEKIARRDPSALQGSPYLPGLRHPAPTARRR</sequence>
<reference evidence="2 3" key="1">
    <citation type="submission" date="2019-02" db="EMBL/GenBank/DDBJ databases">
        <title>Jishengella sp. nov., isolated from a root of Zingiber montanum.</title>
        <authorList>
            <person name="Kuncharoen N."/>
            <person name="Kudo T."/>
            <person name="Masahiro Y."/>
            <person name="Ohkuma M."/>
            <person name="Tanasupawat S."/>
        </authorList>
    </citation>
    <scope>NUCLEOTIDE SEQUENCE [LARGE SCALE GENOMIC DNA]</scope>
    <source>
        <strain evidence="2 3">PLAI 1-1</strain>
    </source>
</reference>
<dbReference type="Proteomes" id="UP000292274">
    <property type="component" value="Unassembled WGS sequence"/>
</dbReference>
<evidence type="ECO:0000313" key="3">
    <source>
        <dbReference type="Proteomes" id="UP000292274"/>
    </source>
</evidence>
<comment type="caution">
    <text evidence="2">The sequence shown here is derived from an EMBL/GenBank/DDBJ whole genome shotgun (WGS) entry which is preliminary data.</text>
</comment>
<evidence type="ECO:0000256" key="1">
    <source>
        <dbReference type="SAM" id="MobiDB-lite"/>
    </source>
</evidence>
<dbReference type="EMBL" id="SJJR01000017">
    <property type="protein sequence ID" value="TCB94309.1"/>
    <property type="molecule type" value="Genomic_DNA"/>
</dbReference>
<feature type="compositionally biased region" description="Basic residues" evidence="1">
    <location>
        <begin position="76"/>
        <end position="92"/>
    </location>
</feature>
<feature type="compositionally biased region" description="Basic and acidic residues" evidence="1">
    <location>
        <begin position="93"/>
        <end position="103"/>
    </location>
</feature>
<feature type="region of interest" description="Disordered" evidence="1">
    <location>
        <begin position="1"/>
        <end position="27"/>
    </location>
</feature>
<evidence type="ECO:0000313" key="2">
    <source>
        <dbReference type="EMBL" id="TCB94309.1"/>
    </source>
</evidence>
<organism evidence="2 3">
    <name type="scientific">Micromonospora zingiberis</name>
    <dbReference type="NCBI Taxonomy" id="2053011"/>
    <lineage>
        <taxon>Bacteria</taxon>
        <taxon>Bacillati</taxon>
        <taxon>Actinomycetota</taxon>
        <taxon>Actinomycetes</taxon>
        <taxon>Micromonosporales</taxon>
        <taxon>Micromonosporaceae</taxon>
        <taxon>Micromonospora</taxon>
    </lineage>
</organism>
<gene>
    <name evidence="2" type="ORF">E0H26_21735</name>
</gene>
<keyword evidence="3" id="KW-1185">Reference proteome</keyword>